<evidence type="ECO:0000313" key="3">
    <source>
        <dbReference type="EMBL" id="CAG9318658.1"/>
    </source>
</evidence>
<evidence type="ECO:0008006" key="5">
    <source>
        <dbReference type="Google" id="ProtNLM"/>
    </source>
</evidence>
<organism evidence="3 4">
    <name type="scientific">Blepharisma stoltei</name>
    <dbReference type="NCBI Taxonomy" id="1481888"/>
    <lineage>
        <taxon>Eukaryota</taxon>
        <taxon>Sar</taxon>
        <taxon>Alveolata</taxon>
        <taxon>Ciliophora</taxon>
        <taxon>Postciliodesmatophora</taxon>
        <taxon>Heterotrichea</taxon>
        <taxon>Heterotrichida</taxon>
        <taxon>Blepharismidae</taxon>
        <taxon>Blepharisma</taxon>
    </lineage>
</organism>
<keyword evidence="2" id="KW-0732">Signal</keyword>
<keyword evidence="1" id="KW-0472">Membrane</keyword>
<keyword evidence="1" id="KW-1133">Transmembrane helix</keyword>
<sequence length="99" mass="11251">MIKISKMVILCLLLIFHASAQGGITSNSDETNILHSPWKWLADLLVNYPAISTILSVIVLMTLFFVISSCKKRWQKESDVRILLYSRSLNKKEKKSLLG</sequence>
<dbReference type="Proteomes" id="UP001162131">
    <property type="component" value="Unassembled WGS sequence"/>
</dbReference>
<evidence type="ECO:0000256" key="1">
    <source>
        <dbReference type="SAM" id="Phobius"/>
    </source>
</evidence>
<dbReference type="EMBL" id="CAJZBQ010000021">
    <property type="protein sequence ID" value="CAG9318658.1"/>
    <property type="molecule type" value="Genomic_DNA"/>
</dbReference>
<reference evidence="3" key="1">
    <citation type="submission" date="2021-09" db="EMBL/GenBank/DDBJ databases">
        <authorList>
            <consortium name="AG Swart"/>
            <person name="Singh M."/>
            <person name="Singh A."/>
            <person name="Seah K."/>
            <person name="Emmerich C."/>
        </authorList>
    </citation>
    <scope>NUCLEOTIDE SEQUENCE</scope>
    <source>
        <strain evidence="3">ATCC30299</strain>
    </source>
</reference>
<gene>
    <name evidence="3" type="ORF">BSTOLATCC_MIC22028</name>
</gene>
<protein>
    <recommendedName>
        <fullName evidence="5">ATP synthase F0 subunit 8</fullName>
    </recommendedName>
</protein>
<proteinExistence type="predicted"/>
<accession>A0AAU9JAB1</accession>
<feature type="chain" id="PRO_5043639261" description="ATP synthase F0 subunit 8" evidence="2">
    <location>
        <begin position="23"/>
        <end position="99"/>
    </location>
</feature>
<dbReference type="AlphaFoldDB" id="A0AAU9JAB1"/>
<keyword evidence="1" id="KW-0812">Transmembrane</keyword>
<keyword evidence="4" id="KW-1185">Reference proteome</keyword>
<comment type="caution">
    <text evidence="3">The sequence shown here is derived from an EMBL/GenBank/DDBJ whole genome shotgun (WGS) entry which is preliminary data.</text>
</comment>
<evidence type="ECO:0000313" key="4">
    <source>
        <dbReference type="Proteomes" id="UP001162131"/>
    </source>
</evidence>
<feature type="signal peptide" evidence="2">
    <location>
        <begin position="1"/>
        <end position="22"/>
    </location>
</feature>
<evidence type="ECO:0000256" key="2">
    <source>
        <dbReference type="SAM" id="SignalP"/>
    </source>
</evidence>
<name>A0AAU9JAB1_9CILI</name>
<feature type="transmembrane region" description="Helical" evidence="1">
    <location>
        <begin position="44"/>
        <end position="67"/>
    </location>
</feature>